<keyword evidence="2" id="KW-1185">Reference proteome</keyword>
<evidence type="ECO:0000313" key="2">
    <source>
        <dbReference type="Proteomes" id="UP001497382"/>
    </source>
</evidence>
<dbReference type="AlphaFoldDB" id="A0AAV2AXZ7"/>
<gene>
    <name evidence="1" type="ORF">LARSCL_LOCUS15642</name>
</gene>
<reference evidence="1 2" key="1">
    <citation type="submission" date="2024-04" db="EMBL/GenBank/DDBJ databases">
        <authorList>
            <person name="Rising A."/>
            <person name="Reimegard J."/>
            <person name="Sonavane S."/>
            <person name="Akerstrom W."/>
            <person name="Nylinder S."/>
            <person name="Hedman E."/>
            <person name="Kallberg Y."/>
        </authorList>
    </citation>
    <scope>NUCLEOTIDE SEQUENCE [LARGE SCALE GENOMIC DNA]</scope>
</reference>
<dbReference type="Proteomes" id="UP001497382">
    <property type="component" value="Unassembled WGS sequence"/>
</dbReference>
<sequence>MDFNSPASLGFYSSVKIAATLFCRQDLQYLEQRQLHLVGWVQVQDSVTQLVRCLLLPKNIEESVQELIQPVGDQIRRWLSKRAFVARCKVDLYNKFSWTSHGMIDYRKTAENLIESQQLNLSAKFTLACLDAVVDYATLVTQDLFVAEKLIENNSIPACQTDSKAEYEYSLMICHLMAERQEAAWLTRLRRRCAEADFHESAVKKTASNGNTSLTRYFLTKIDPHKRAALIRKLVLDILRSNNRFLNLDTLLFLLSQMDARQINELFVENAEIVLLRFLEWPLQRHFTKLASKLWSAISPAAFNSILQAIAQHIIQHCSISTNPFGYRDIFRDFWLSSPVEYRKICLNELILPILCCLFRSHGYFNAVRNLFRDESYDEKLETLFFSKADAVLEILSNENKAKAFEFIIQRYFSPSDISLDFAEKYIAFTRKYLESYYGEIDIAD</sequence>
<dbReference type="EMBL" id="CAXIEN010000240">
    <property type="protein sequence ID" value="CAL1288928.1"/>
    <property type="molecule type" value="Genomic_DNA"/>
</dbReference>
<proteinExistence type="predicted"/>
<organism evidence="1 2">
    <name type="scientific">Larinioides sclopetarius</name>
    <dbReference type="NCBI Taxonomy" id="280406"/>
    <lineage>
        <taxon>Eukaryota</taxon>
        <taxon>Metazoa</taxon>
        <taxon>Ecdysozoa</taxon>
        <taxon>Arthropoda</taxon>
        <taxon>Chelicerata</taxon>
        <taxon>Arachnida</taxon>
        <taxon>Araneae</taxon>
        <taxon>Araneomorphae</taxon>
        <taxon>Entelegynae</taxon>
        <taxon>Araneoidea</taxon>
        <taxon>Araneidae</taxon>
        <taxon>Larinioides</taxon>
    </lineage>
</organism>
<evidence type="ECO:0000313" key="1">
    <source>
        <dbReference type="EMBL" id="CAL1288928.1"/>
    </source>
</evidence>
<name>A0AAV2AXZ7_9ARAC</name>
<accession>A0AAV2AXZ7</accession>
<comment type="caution">
    <text evidence="1">The sequence shown here is derived from an EMBL/GenBank/DDBJ whole genome shotgun (WGS) entry which is preliminary data.</text>
</comment>
<protein>
    <submittedName>
        <fullName evidence="1">Uncharacterized protein</fullName>
    </submittedName>
</protein>